<dbReference type="GO" id="GO:0015074">
    <property type="term" value="P:DNA integration"/>
    <property type="evidence" value="ECO:0007669"/>
    <property type="project" value="UniProtKB-KW"/>
</dbReference>
<keyword evidence="12" id="KW-0239">DNA-directed DNA polymerase</keyword>
<dbReference type="Pfam" id="PF13975">
    <property type="entry name" value="gag-asp_proteas"/>
    <property type="match status" value="1"/>
</dbReference>
<evidence type="ECO:0000256" key="9">
    <source>
        <dbReference type="ARBA" id="ARBA00022842"/>
    </source>
</evidence>
<dbReference type="SUPFAM" id="SSF50630">
    <property type="entry name" value="Acid proteases"/>
    <property type="match status" value="1"/>
</dbReference>
<dbReference type="InterPro" id="IPR005162">
    <property type="entry name" value="Retrotrans_gag_dom"/>
</dbReference>
<evidence type="ECO:0000256" key="8">
    <source>
        <dbReference type="ARBA" id="ARBA00022801"/>
    </source>
</evidence>
<keyword evidence="13" id="KW-0238">DNA-binding</keyword>
<evidence type="ECO:0000259" key="18">
    <source>
        <dbReference type="PROSITE" id="PS50994"/>
    </source>
</evidence>
<dbReference type="GO" id="GO:0004190">
    <property type="term" value="F:aspartic-type endopeptidase activity"/>
    <property type="evidence" value="ECO:0007669"/>
    <property type="project" value="UniProtKB-KW"/>
</dbReference>
<keyword evidence="8" id="KW-0378">Hydrolase</keyword>
<evidence type="ECO:0000256" key="12">
    <source>
        <dbReference type="ARBA" id="ARBA00022932"/>
    </source>
</evidence>
<keyword evidence="1" id="KW-0645">Protease</keyword>
<keyword evidence="2" id="KW-0808">Transferase</keyword>
<evidence type="ECO:0000256" key="4">
    <source>
        <dbReference type="ARBA" id="ARBA00022722"/>
    </source>
</evidence>
<dbReference type="SUPFAM" id="SSF53098">
    <property type="entry name" value="Ribonuclease H-like"/>
    <property type="match status" value="1"/>
</dbReference>
<sequence>MEVIRERLAQIENILGPLAENDNQTVNDRLAYTAEMAEKAARQYVDLATEVSRKIQVLEGEIAVLKRAVSTVPTGGGTSKPRVSEPKPFGGARSSKELENFLWDMEQYFGVARIGADEQVNITAMYLSGDAKLWWRMRIKDDLSAGHPKIETWERLKKELKEQHDLKKLKQDKSVRDYVKEFSSLILDIENMFEEDKLFNFMSDLQPWAQAELQRQNVKDLSSAIAAADSLVDFRTVTRDGSVAVPSRFKTKDKRDAKGKTKKFGGGGYKPRFDMEKGKQTEVQQSRDSNKPNAGCFICNGPHYARECPKKERLNAILVGDSEQEETVTHINPMREMNCLVAEMQDSVAESSLFETDLARIDVLQQGKSGVVDTLMYVKIRVNDREIVAMLDSGATNTFVADRLVTQLGLRLSNSQTSMKAVNAKAQRILGMAYGVSVVLDKWQGKQDLLVVTLDDFDVILGLDFLKKAKIALMPHLNGILLANESCPCFVPCHKAVMAESRKERCSLVLAIAINKALKKDGEVFLAVTTTEESEQAGSVPDVIVVLLERYRDVMPPELRAVDHKIELVPGAKPPLQPPYRMAPRELGELRKQLTELIDAGFVRPSKAPYGAPALFQKKADGSLRMCVDYRALNKVTIKNKYPVPLIQDLLDRLSGASVFTKLDLRSGYWQVRVAEGDEHKTTCVTRYGSYEFMVMLFGLTNAPATFCNLMNDVLYEFLDEFVVVYLDDIVIFSQCMDAHVVHLDKVLCRLKEHELFVKKEKCEFACSEITFLGHLVSFGQVWMDPKKVQAIWDWAAPSTVPELRSFLGLANYYRRFIEGYSKKAAPLSDFECQLAFDKLRKAVTSAPVLKLPDFEKAFEVHTDASDKAVGGVLVKEGHPVAFESRKLSEAEQRYSTHEKEMAAVKKLSQRQARWQEFLAEYDFMWEHKPGRRNQVADALSRRGVLASLIAKDHVESDMLDWLRQAVVEDAAYVKMVDLVREGTVRRYWLDNSLLYAKGGRVYVPSEKPRKHLLTETHDPQWAGHPGRERMLALLAETYYWPKMEFDVELYVKTCLVCQQDKPLPIPERPWVSVSMDFVVGFPKVDGMDAVMVVVDRFSKYVVFVATPSVCTAEVAAGLFYKYVVKYFGVPSDVVSDRDVRFTRRFWTVLFGLMGTRLKFSTANHPQTDGQTERINALLEEYLRHYVMATQRNWLELLDSAQFSYNLHKSSATELSPFELVLGRQPQTPAEIAVQKTGGRSPAAYIFAKERQELFEQVQDSLRRAGKRMVKYANKKRRPLEFDVGDRVLLKLTPQIWKKIVGSNRHRGLVPRYDGPFEVMGKVGVVAYRLKLPERLKIHPTFHVSYLKPFHEDVENTERTTSLRTPPTIQKQFERGIVKILDHRRLGQHKKNQRNEFLVKWANGQETWCRTTFGLIRRGRRLFLVGEVCHSLRRRARQQVAARYYASAGSACVGSADCGSEYNGCTMDCLSQLELHVRASSLRISLGSLVCWVADQGSYLGAVTEQLQGSELSLNVLSIVGETVKGQFYL</sequence>
<evidence type="ECO:0000256" key="15">
    <source>
        <dbReference type="ARBA" id="ARBA00023268"/>
    </source>
</evidence>
<dbReference type="InterPro" id="IPR050951">
    <property type="entry name" value="Retrovirus_Pol_polyprotein"/>
</dbReference>
<evidence type="ECO:0000256" key="1">
    <source>
        <dbReference type="ARBA" id="ARBA00022670"/>
    </source>
</evidence>
<feature type="region of interest" description="Disordered" evidence="17">
    <location>
        <begin position="72"/>
        <end position="93"/>
    </location>
</feature>
<keyword evidence="14" id="KW-0233">DNA recombination</keyword>
<dbReference type="FunFam" id="1.10.340.70:FF:000001">
    <property type="entry name" value="Retrovirus-related Pol polyprotein from transposon gypsy-like Protein"/>
    <property type="match status" value="1"/>
</dbReference>
<feature type="domain" description="Integrase catalytic" evidence="18">
    <location>
        <begin position="1066"/>
        <end position="1225"/>
    </location>
</feature>
<keyword evidence="9" id="KW-0460">Magnesium</keyword>
<dbReference type="InterPro" id="IPR036397">
    <property type="entry name" value="RNaseH_sf"/>
</dbReference>
<evidence type="ECO:0000256" key="13">
    <source>
        <dbReference type="ARBA" id="ARBA00023125"/>
    </source>
</evidence>
<dbReference type="InterPro" id="IPR043128">
    <property type="entry name" value="Rev_trsase/Diguanyl_cyclase"/>
</dbReference>
<dbReference type="CDD" id="cd00303">
    <property type="entry name" value="retropepsin_like"/>
    <property type="match status" value="1"/>
</dbReference>
<dbReference type="Gene3D" id="3.30.420.10">
    <property type="entry name" value="Ribonuclease H-like superfamily/Ribonuclease H"/>
    <property type="match status" value="1"/>
</dbReference>
<dbReference type="Pfam" id="PF17919">
    <property type="entry name" value="RT_RNaseH_2"/>
    <property type="match status" value="1"/>
</dbReference>
<dbReference type="Gene3D" id="1.10.340.70">
    <property type="match status" value="1"/>
</dbReference>
<dbReference type="GO" id="GO:0006310">
    <property type="term" value="P:DNA recombination"/>
    <property type="evidence" value="ECO:0007669"/>
    <property type="project" value="UniProtKB-KW"/>
</dbReference>
<feature type="region of interest" description="Disordered" evidence="17">
    <location>
        <begin position="252"/>
        <end position="292"/>
    </location>
</feature>
<dbReference type="CDD" id="cd01647">
    <property type="entry name" value="RT_LTR"/>
    <property type="match status" value="1"/>
</dbReference>
<keyword evidence="3" id="KW-0548">Nucleotidyltransferase</keyword>
<accession>A0A6N2MKX4</accession>
<keyword evidence="4" id="KW-0540">Nuclease</keyword>
<keyword evidence="7" id="KW-0255">Endonuclease</keyword>
<dbReference type="Gene3D" id="3.30.70.270">
    <property type="match status" value="2"/>
</dbReference>
<organism evidence="19">
    <name type="scientific">Salix viminalis</name>
    <name type="common">Common osier</name>
    <name type="synonym">Basket willow</name>
    <dbReference type="NCBI Taxonomy" id="40686"/>
    <lineage>
        <taxon>Eukaryota</taxon>
        <taxon>Viridiplantae</taxon>
        <taxon>Streptophyta</taxon>
        <taxon>Embryophyta</taxon>
        <taxon>Tracheophyta</taxon>
        <taxon>Spermatophyta</taxon>
        <taxon>Magnoliopsida</taxon>
        <taxon>eudicotyledons</taxon>
        <taxon>Gunneridae</taxon>
        <taxon>Pentapetalae</taxon>
        <taxon>rosids</taxon>
        <taxon>fabids</taxon>
        <taxon>Malpighiales</taxon>
        <taxon>Salicaceae</taxon>
        <taxon>Saliceae</taxon>
        <taxon>Salix</taxon>
    </lineage>
</organism>
<gene>
    <name evidence="19" type="ORF">SVIM_LOCUS334777</name>
</gene>
<dbReference type="InterPro" id="IPR043502">
    <property type="entry name" value="DNA/RNA_pol_sf"/>
</dbReference>
<dbReference type="GO" id="GO:0006508">
    <property type="term" value="P:proteolysis"/>
    <property type="evidence" value="ECO:0007669"/>
    <property type="project" value="UniProtKB-KW"/>
</dbReference>
<proteinExistence type="predicted"/>
<evidence type="ECO:0000256" key="7">
    <source>
        <dbReference type="ARBA" id="ARBA00022759"/>
    </source>
</evidence>
<evidence type="ECO:0000256" key="6">
    <source>
        <dbReference type="ARBA" id="ARBA00022750"/>
    </source>
</evidence>
<dbReference type="GO" id="GO:0004519">
    <property type="term" value="F:endonuclease activity"/>
    <property type="evidence" value="ECO:0007669"/>
    <property type="project" value="UniProtKB-KW"/>
</dbReference>
<dbReference type="InterPro" id="IPR001584">
    <property type="entry name" value="Integrase_cat-core"/>
</dbReference>
<dbReference type="InterPro" id="IPR041588">
    <property type="entry name" value="Integrase_H2C2"/>
</dbReference>
<dbReference type="InterPro" id="IPR041577">
    <property type="entry name" value="RT_RNaseH_2"/>
</dbReference>
<evidence type="ECO:0000256" key="2">
    <source>
        <dbReference type="ARBA" id="ARBA00022679"/>
    </source>
</evidence>
<dbReference type="PROSITE" id="PS50994">
    <property type="entry name" value="INTEGRASE"/>
    <property type="match status" value="1"/>
</dbReference>
<dbReference type="InterPro" id="IPR021109">
    <property type="entry name" value="Peptidase_aspartic_dom_sf"/>
</dbReference>
<keyword evidence="11" id="KW-0695">RNA-directed DNA polymerase</keyword>
<dbReference type="CDD" id="cd09274">
    <property type="entry name" value="RNase_HI_RT_Ty3"/>
    <property type="match status" value="1"/>
</dbReference>
<dbReference type="Pfam" id="PF00078">
    <property type="entry name" value="RVT_1"/>
    <property type="match status" value="1"/>
</dbReference>
<dbReference type="GO" id="GO:0046872">
    <property type="term" value="F:metal ion binding"/>
    <property type="evidence" value="ECO:0007669"/>
    <property type="project" value="UniProtKB-KW"/>
</dbReference>
<feature type="coiled-coil region" evidence="16">
    <location>
        <begin position="881"/>
        <end position="908"/>
    </location>
</feature>
<dbReference type="InterPro" id="IPR000477">
    <property type="entry name" value="RT_dom"/>
</dbReference>
<name>A0A6N2MKX4_SALVM</name>
<dbReference type="PANTHER" id="PTHR37984:SF5">
    <property type="entry name" value="PROTEIN NYNRIN-LIKE"/>
    <property type="match status" value="1"/>
</dbReference>
<dbReference type="SUPFAM" id="SSF56672">
    <property type="entry name" value="DNA/RNA polymerases"/>
    <property type="match status" value="1"/>
</dbReference>
<dbReference type="EMBL" id="CAADRP010001725">
    <property type="protein sequence ID" value="VFU50319.1"/>
    <property type="molecule type" value="Genomic_DNA"/>
</dbReference>
<feature type="compositionally biased region" description="Basic and acidic residues" evidence="17">
    <location>
        <begin position="271"/>
        <end position="280"/>
    </location>
</feature>
<dbReference type="Gene3D" id="3.10.10.10">
    <property type="entry name" value="HIV Type 1 Reverse Transcriptase, subunit A, domain 1"/>
    <property type="match status" value="1"/>
</dbReference>
<dbReference type="Pfam" id="PF24626">
    <property type="entry name" value="SH3_Tf2-1"/>
    <property type="match status" value="1"/>
</dbReference>
<keyword evidence="16" id="KW-0175">Coiled coil</keyword>
<keyword evidence="15" id="KW-0511">Multifunctional enzyme</keyword>
<evidence type="ECO:0000256" key="5">
    <source>
        <dbReference type="ARBA" id="ARBA00022723"/>
    </source>
</evidence>
<dbReference type="InterPro" id="IPR012337">
    <property type="entry name" value="RNaseH-like_sf"/>
</dbReference>
<reference evidence="19" key="1">
    <citation type="submission" date="2019-03" db="EMBL/GenBank/DDBJ databases">
        <authorList>
            <person name="Mank J."/>
            <person name="Almeida P."/>
        </authorList>
    </citation>
    <scope>NUCLEOTIDE SEQUENCE</scope>
    <source>
        <strain evidence="19">78183</strain>
    </source>
</reference>
<keyword evidence="10" id="KW-0229">DNA integration</keyword>
<dbReference type="GO" id="GO:0003677">
    <property type="term" value="F:DNA binding"/>
    <property type="evidence" value="ECO:0007669"/>
    <property type="project" value="UniProtKB-KW"/>
</dbReference>
<dbReference type="Pfam" id="PF03732">
    <property type="entry name" value="Retrotrans_gag"/>
    <property type="match status" value="1"/>
</dbReference>
<keyword evidence="5" id="KW-0479">Metal-binding</keyword>
<evidence type="ECO:0000256" key="11">
    <source>
        <dbReference type="ARBA" id="ARBA00022918"/>
    </source>
</evidence>
<dbReference type="PANTHER" id="PTHR37984">
    <property type="entry name" value="PROTEIN CBG26694"/>
    <property type="match status" value="1"/>
</dbReference>
<dbReference type="Pfam" id="PF17921">
    <property type="entry name" value="Integrase_H2C2"/>
    <property type="match status" value="1"/>
</dbReference>
<evidence type="ECO:0000256" key="3">
    <source>
        <dbReference type="ARBA" id="ARBA00022695"/>
    </source>
</evidence>
<evidence type="ECO:0000256" key="16">
    <source>
        <dbReference type="SAM" id="Coils"/>
    </source>
</evidence>
<dbReference type="Gene3D" id="2.40.70.10">
    <property type="entry name" value="Acid Proteases"/>
    <property type="match status" value="1"/>
</dbReference>
<keyword evidence="6" id="KW-0064">Aspartyl protease</keyword>
<evidence type="ECO:0000256" key="17">
    <source>
        <dbReference type="SAM" id="MobiDB-lite"/>
    </source>
</evidence>
<evidence type="ECO:0000313" key="19">
    <source>
        <dbReference type="EMBL" id="VFU50319.1"/>
    </source>
</evidence>
<protein>
    <recommendedName>
        <fullName evidence="18">Integrase catalytic domain-containing protein</fullName>
    </recommendedName>
</protein>
<evidence type="ECO:0000256" key="10">
    <source>
        <dbReference type="ARBA" id="ARBA00022908"/>
    </source>
</evidence>
<dbReference type="InterPro" id="IPR056924">
    <property type="entry name" value="SH3_Tf2-1"/>
</dbReference>
<dbReference type="FunFam" id="3.30.70.270:FF:000020">
    <property type="entry name" value="Transposon Tf2-6 polyprotein-like Protein"/>
    <property type="match status" value="1"/>
</dbReference>
<dbReference type="GO" id="GO:0003964">
    <property type="term" value="F:RNA-directed DNA polymerase activity"/>
    <property type="evidence" value="ECO:0007669"/>
    <property type="project" value="UniProtKB-KW"/>
</dbReference>
<dbReference type="GO" id="GO:0003887">
    <property type="term" value="F:DNA-directed DNA polymerase activity"/>
    <property type="evidence" value="ECO:0007669"/>
    <property type="project" value="UniProtKB-KW"/>
</dbReference>
<evidence type="ECO:0000256" key="14">
    <source>
        <dbReference type="ARBA" id="ARBA00023172"/>
    </source>
</evidence>